<dbReference type="SUPFAM" id="SSF54427">
    <property type="entry name" value="NTF2-like"/>
    <property type="match status" value="1"/>
</dbReference>
<name>A0AAI9YRN2_9PEZI</name>
<keyword evidence="4" id="KW-1185">Reference proteome</keyword>
<evidence type="ECO:0000256" key="2">
    <source>
        <dbReference type="SAM" id="SignalP"/>
    </source>
</evidence>
<proteinExistence type="predicted"/>
<gene>
    <name evidence="3" type="ORF">CCOS01_10421</name>
</gene>
<feature type="chain" id="PRO_5042540886" evidence="2">
    <location>
        <begin position="29"/>
        <end position="514"/>
    </location>
</feature>
<comment type="caution">
    <text evidence="3">The sequence shown here is derived from an EMBL/GenBank/DDBJ whole genome shotgun (WGS) entry which is preliminary data.</text>
</comment>
<evidence type="ECO:0000256" key="1">
    <source>
        <dbReference type="SAM" id="MobiDB-lite"/>
    </source>
</evidence>
<feature type="region of interest" description="Disordered" evidence="1">
    <location>
        <begin position="488"/>
        <end position="514"/>
    </location>
</feature>
<dbReference type="GeneID" id="85342124"/>
<dbReference type="InterPro" id="IPR032710">
    <property type="entry name" value="NTF2-like_dom_sf"/>
</dbReference>
<feature type="compositionally biased region" description="Acidic residues" evidence="1">
    <location>
        <begin position="491"/>
        <end position="502"/>
    </location>
</feature>
<evidence type="ECO:0000313" key="4">
    <source>
        <dbReference type="Proteomes" id="UP001240678"/>
    </source>
</evidence>
<dbReference type="EMBL" id="MOOE01000011">
    <property type="protein sequence ID" value="KAK1520302.1"/>
    <property type="molecule type" value="Genomic_DNA"/>
</dbReference>
<dbReference type="AlphaFoldDB" id="A0AAI9YRN2"/>
<feature type="signal peptide" evidence="2">
    <location>
        <begin position="1"/>
        <end position="28"/>
    </location>
</feature>
<dbReference type="RefSeq" id="XP_060310379.1">
    <property type="nucleotide sequence ID" value="XM_060458577.1"/>
</dbReference>
<sequence length="514" mass="57868">MICALGRHSFWPCSRFVVLFINIPTLFGVTPGFPNLEVIEVKEQGNGTKVKYNNLKVRRLLEEAAENFMLGLATVDKSVLEWLANDCTMIDPSLDKKSHSDYVVHGKSNIIKALGSDSPTAYQVRTSRFIPVSTVVVQGQIFSFWEGLIRESTTKGANKAKEASKTKESLRAEENMKGDFRVGKFGAAFVICLGKNVMIKRVEFRQAFSRTTSWCFGIATSSTTSSSCMSGKLALPYPTHCEREGASKGLSTSLAIIPPDLLSPHPKQHDVHLRSALAVLCHHPITSQSLSVVWYISEYRQRLPIDFVFTMNGSPEIDPVQEAIHFWCNDENVDWLEEILHTHLQPLIDNINAGGLHSSWEWFTDDATLTTSINLPRCEGTTFEGREAINDYFASQYNAEPRMKFVPLLCTYGQGHMACHAWYGLDDEHGLSSPRDHQLLITADFNDYHRLVSMEISEYTVAGPASYIETVDNCVACRAMASMRRERQMEEDADDSIDDEAYSDWPYRNDDHDH</sequence>
<organism evidence="3 4">
    <name type="scientific">Colletotrichum costaricense</name>
    <dbReference type="NCBI Taxonomy" id="1209916"/>
    <lineage>
        <taxon>Eukaryota</taxon>
        <taxon>Fungi</taxon>
        <taxon>Dikarya</taxon>
        <taxon>Ascomycota</taxon>
        <taxon>Pezizomycotina</taxon>
        <taxon>Sordariomycetes</taxon>
        <taxon>Hypocreomycetidae</taxon>
        <taxon>Glomerellales</taxon>
        <taxon>Glomerellaceae</taxon>
        <taxon>Colletotrichum</taxon>
        <taxon>Colletotrichum acutatum species complex</taxon>
    </lineage>
</organism>
<accession>A0AAI9YRN2</accession>
<reference evidence="3 4" key="1">
    <citation type="submission" date="2016-10" db="EMBL/GenBank/DDBJ databases">
        <title>The genome sequence of Colletotrichum fioriniae PJ7.</title>
        <authorList>
            <person name="Baroncelli R."/>
        </authorList>
    </citation>
    <scope>NUCLEOTIDE SEQUENCE [LARGE SCALE GENOMIC DNA]</scope>
    <source>
        <strain evidence="3 4">IMI 309622</strain>
    </source>
</reference>
<protein>
    <submittedName>
        <fullName evidence="3">Uncharacterized protein</fullName>
    </submittedName>
</protein>
<evidence type="ECO:0000313" key="3">
    <source>
        <dbReference type="EMBL" id="KAK1520302.1"/>
    </source>
</evidence>
<dbReference type="Proteomes" id="UP001240678">
    <property type="component" value="Unassembled WGS sequence"/>
</dbReference>
<keyword evidence="2" id="KW-0732">Signal</keyword>